<evidence type="ECO:0000313" key="4">
    <source>
        <dbReference type="EMBL" id="PTM54844.1"/>
    </source>
</evidence>
<keyword evidence="4" id="KW-0378">Hydrolase</keyword>
<feature type="compositionally biased region" description="Basic and acidic residues" evidence="2">
    <location>
        <begin position="57"/>
        <end position="75"/>
    </location>
</feature>
<evidence type="ECO:0000259" key="3">
    <source>
        <dbReference type="PROSITE" id="PS50164"/>
    </source>
</evidence>
<dbReference type="PANTHER" id="PTHR34477">
    <property type="entry name" value="UPF0213 PROTEIN YHBQ"/>
    <property type="match status" value="1"/>
</dbReference>
<protein>
    <submittedName>
        <fullName evidence="4">Putative endonuclease</fullName>
    </submittedName>
</protein>
<evidence type="ECO:0000256" key="2">
    <source>
        <dbReference type="SAM" id="MobiDB-lite"/>
    </source>
</evidence>
<dbReference type="PROSITE" id="PS50164">
    <property type="entry name" value="GIY_YIG"/>
    <property type="match status" value="1"/>
</dbReference>
<dbReference type="Proteomes" id="UP000241639">
    <property type="component" value="Unassembled WGS sequence"/>
</dbReference>
<evidence type="ECO:0000256" key="1">
    <source>
        <dbReference type="ARBA" id="ARBA00007435"/>
    </source>
</evidence>
<evidence type="ECO:0000313" key="5">
    <source>
        <dbReference type="Proteomes" id="UP000241639"/>
    </source>
</evidence>
<dbReference type="PANTHER" id="PTHR34477:SF1">
    <property type="entry name" value="UPF0213 PROTEIN YHBQ"/>
    <property type="match status" value="1"/>
</dbReference>
<organism evidence="4 5">
    <name type="scientific">Desmospora activa DSM 45169</name>
    <dbReference type="NCBI Taxonomy" id="1121389"/>
    <lineage>
        <taxon>Bacteria</taxon>
        <taxon>Bacillati</taxon>
        <taxon>Bacillota</taxon>
        <taxon>Bacilli</taxon>
        <taxon>Bacillales</taxon>
        <taxon>Thermoactinomycetaceae</taxon>
        <taxon>Desmospora</taxon>
    </lineage>
</organism>
<gene>
    <name evidence="4" type="ORF">C8J48_3498</name>
</gene>
<feature type="region of interest" description="Disordered" evidence="2">
    <location>
        <begin position="57"/>
        <end position="100"/>
    </location>
</feature>
<keyword evidence="4" id="KW-0540">Nuclease</keyword>
<dbReference type="InterPro" id="IPR000305">
    <property type="entry name" value="GIY-YIG_endonuc"/>
</dbReference>
<reference evidence="4 5" key="1">
    <citation type="submission" date="2018-04" db="EMBL/GenBank/DDBJ databases">
        <title>Genomic Encyclopedia of Archaeal and Bacterial Type Strains, Phase II (KMG-II): from individual species to whole genera.</title>
        <authorList>
            <person name="Goeker M."/>
        </authorList>
    </citation>
    <scope>NUCLEOTIDE SEQUENCE [LARGE SCALE GENOMIC DNA]</scope>
    <source>
        <strain evidence="4 5">DSM 45169</strain>
    </source>
</reference>
<dbReference type="CDD" id="cd10456">
    <property type="entry name" value="GIY-YIG_UPF0213"/>
    <property type="match status" value="1"/>
</dbReference>
<dbReference type="Gene3D" id="3.40.1440.10">
    <property type="entry name" value="GIY-YIG endonuclease"/>
    <property type="match status" value="1"/>
</dbReference>
<comment type="similarity">
    <text evidence="1">Belongs to the UPF0213 family.</text>
</comment>
<proteinExistence type="inferred from homology"/>
<dbReference type="SUPFAM" id="SSF82771">
    <property type="entry name" value="GIY-YIG endonuclease"/>
    <property type="match status" value="1"/>
</dbReference>
<name>A0A2T4Z244_9BACL</name>
<dbReference type="EMBL" id="PZZP01000003">
    <property type="protein sequence ID" value="PTM54844.1"/>
    <property type="molecule type" value="Genomic_DNA"/>
</dbReference>
<comment type="caution">
    <text evidence="4">The sequence shown here is derived from an EMBL/GenBank/DDBJ whole genome shotgun (WGS) entry which is preliminary data.</text>
</comment>
<dbReference type="AlphaFoldDB" id="A0A2T4Z244"/>
<dbReference type="InterPro" id="IPR050190">
    <property type="entry name" value="UPF0213_domain"/>
</dbReference>
<accession>A0A2T4Z244</accession>
<feature type="compositionally biased region" description="Basic and acidic residues" evidence="2">
    <location>
        <begin position="88"/>
        <end position="100"/>
    </location>
</feature>
<dbReference type="OrthoDB" id="9807770at2"/>
<dbReference type="GO" id="GO:0004519">
    <property type="term" value="F:endonuclease activity"/>
    <property type="evidence" value="ECO:0007669"/>
    <property type="project" value="UniProtKB-KW"/>
</dbReference>
<dbReference type="InterPro" id="IPR035901">
    <property type="entry name" value="GIY-YIG_endonuc_sf"/>
</dbReference>
<dbReference type="Pfam" id="PF01541">
    <property type="entry name" value="GIY-YIG"/>
    <property type="match status" value="1"/>
</dbReference>
<sequence length="100" mass="11755">MREKNGYTVYILECGDNTLYTGITNHLQQRINQHHQGKGAKYTRGRGPFKLVWTEEHPDRASASRREREIKALSRKDKRQLIAAGQQERNRNGETEELYR</sequence>
<keyword evidence="4" id="KW-0255">Endonuclease</keyword>
<feature type="domain" description="GIY-YIG" evidence="3">
    <location>
        <begin position="5"/>
        <end position="80"/>
    </location>
</feature>
<keyword evidence="5" id="KW-1185">Reference proteome</keyword>